<dbReference type="Gene3D" id="3.90.1150.200">
    <property type="match status" value="1"/>
</dbReference>
<dbReference type="EMBL" id="MFZP01000023">
    <property type="protein sequence ID" value="OGK27708.1"/>
    <property type="molecule type" value="Genomic_DNA"/>
</dbReference>
<organism evidence="2 3">
    <name type="scientific">Candidatus Roizmanbacteria bacterium RIFCSPHIGHO2_02_FULL_39_9</name>
    <dbReference type="NCBI Taxonomy" id="1802040"/>
    <lineage>
        <taxon>Bacteria</taxon>
        <taxon>Candidatus Roizmaniibacteriota</taxon>
    </lineage>
</organism>
<feature type="compositionally biased region" description="Low complexity" evidence="1">
    <location>
        <begin position="1"/>
        <end position="13"/>
    </location>
</feature>
<reference evidence="2 3" key="1">
    <citation type="journal article" date="2016" name="Nat. Commun.">
        <title>Thousands of microbial genomes shed light on interconnected biogeochemical processes in an aquifer system.</title>
        <authorList>
            <person name="Anantharaman K."/>
            <person name="Brown C.T."/>
            <person name="Hug L.A."/>
            <person name="Sharon I."/>
            <person name="Castelle C.J."/>
            <person name="Probst A.J."/>
            <person name="Thomas B.C."/>
            <person name="Singh A."/>
            <person name="Wilkins M.J."/>
            <person name="Karaoz U."/>
            <person name="Brodie E.L."/>
            <person name="Williams K.H."/>
            <person name="Hubbard S.S."/>
            <person name="Banfield J.F."/>
        </authorList>
    </citation>
    <scope>NUCLEOTIDE SEQUENCE [LARGE SCALE GENOMIC DNA]</scope>
</reference>
<evidence type="ECO:0000256" key="1">
    <source>
        <dbReference type="SAM" id="MobiDB-lite"/>
    </source>
</evidence>
<evidence type="ECO:0000313" key="3">
    <source>
        <dbReference type="Proteomes" id="UP000178597"/>
    </source>
</evidence>
<dbReference type="AlphaFoldDB" id="A0A1F7H987"/>
<sequence length="151" mass="16838">MTTITKKTTNKPTGFSDDERTAMKERAKELMAEARSSKNKAQGERDVLEAIVKMPEPDRAIGKRLHAIIKANAPTLSPKTWYGMPAYANKDCKVVCFFQAASKFKYRYATLGFQEDANLDEGSMWPTSFALTKLTPSEEAKIAVLVKKAVK</sequence>
<protein>
    <submittedName>
        <fullName evidence="2">Uncharacterized protein</fullName>
    </submittedName>
</protein>
<proteinExistence type="predicted"/>
<feature type="region of interest" description="Disordered" evidence="1">
    <location>
        <begin position="1"/>
        <end position="21"/>
    </location>
</feature>
<dbReference type="SUPFAM" id="SSF159888">
    <property type="entry name" value="YdhG-like"/>
    <property type="match status" value="1"/>
</dbReference>
<accession>A0A1F7H987</accession>
<evidence type="ECO:0000313" key="2">
    <source>
        <dbReference type="EMBL" id="OGK27708.1"/>
    </source>
</evidence>
<comment type="caution">
    <text evidence="2">The sequence shown here is derived from an EMBL/GenBank/DDBJ whole genome shotgun (WGS) entry which is preliminary data.</text>
</comment>
<dbReference type="Proteomes" id="UP000178597">
    <property type="component" value="Unassembled WGS sequence"/>
</dbReference>
<dbReference type="STRING" id="1802040.A3C28_02350"/>
<gene>
    <name evidence="2" type="ORF">A3C28_02350</name>
</gene>
<name>A0A1F7H987_9BACT</name>